<name>A0A6H5J6M8_9HYME</name>
<evidence type="ECO:0000256" key="1">
    <source>
        <dbReference type="SAM" id="MobiDB-lite"/>
    </source>
</evidence>
<dbReference type="EMBL" id="CADCXV010001416">
    <property type="protein sequence ID" value="CAB0044217.1"/>
    <property type="molecule type" value="Genomic_DNA"/>
</dbReference>
<keyword evidence="3" id="KW-1185">Reference proteome</keyword>
<dbReference type="AlphaFoldDB" id="A0A6H5J6M8"/>
<reference evidence="2 3" key="1">
    <citation type="submission" date="2020-02" db="EMBL/GenBank/DDBJ databases">
        <authorList>
            <person name="Ferguson B K."/>
        </authorList>
    </citation>
    <scope>NUCLEOTIDE SEQUENCE [LARGE SCALE GENOMIC DNA]</scope>
</reference>
<feature type="region of interest" description="Disordered" evidence="1">
    <location>
        <begin position="1"/>
        <end position="115"/>
    </location>
</feature>
<feature type="compositionally biased region" description="Low complexity" evidence="1">
    <location>
        <begin position="83"/>
        <end position="94"/>
    </location>
</feature>
<evidence type="ECO:0000313" key="3">
    <source>
        <dbReference type="Proteomes" id="UP000479190"/>
    </source>
</evidence>
<sequence length="212" mass="23032">MSAGGFDGGPRSPTPSRRRSSSIAVARPTPDLHRFLQAEGGRPWGHLSPQPRSPSRTPSSVSPASQHLSPAGPCSPACPSPTSPSATTAAGASSRLPPRQRGRTSSMPAVPRHRVSKNSFVKIRMKFIKITATTKKNVYIFVNRAKERNVSPQLSVLCDAALIFLSRSRVPLVHAGIPYVRPYVYTFLRGFCRRARKVPALARGVARKKETE</sequence>
<feature type="compositionally biased region" description="Low complexity" evidence="1">
    <location>
        <begin position="48"/>
        <end position="75"/>
    </location>
</feature>
<gene>
    <name evidence="2" type="ORF">TBRA_LOCUS15805</name>
</gene>
<accession>A0A6H5J6M8</accession>
<proteinExistence type="predicted"/>
<protein>
    <submittedName>
        <fullName evidence="2">Uncharacterized protein</fullName>
    </submittedName>
</protein>
<dbReference type="Proteomes" id="UP000479190">
    <property type="component" value="Unassembled WGS sequence"/>
</dbReference>
<evidence type="ECO:0000313" key="2">
    <source>
        <dbReference type="EMBL" id="CAB0044217.1"/>
    </source>
</evidence>
<organism evidence="2 3">
    <name type="scientific">Trichogramma brassicae</name>
    <dbReference type="NCBI Taxonomy" id="86971"/>
    <lineage>
        <taxon>Eukaryota</taxon>
        <taxon>Metazoa</taxon>
        <taxon>Ecdysozoa</taxon>
        <taxon>Arthropoda</taxon>
        <taxon>Hexapoda</taxon>
        <taxon>Insecta</taxon>
        <taxon>Pterygota</taxon>
        <taxon>Neoptera</taxon>
        <taxon>Endopterygota</taxon>
        <taxon>Hymenoptera</taxon>
        <taxon>Apocrita</taxon>
        <taxon>Proctotrupomorpha</taxon>
        <taxon>Chalcidoidea</taxon>
        <taxon>Trichogrammatidae</taxon>
        <taxon>Trichogramma</taxon>
    </lineage>
</organism>